<keyword evidence="1" id="KW-0472">Membrane</keyword>
<accession>A0A7H9B6C6</accession>
<evidence type="ECO:0000256" key="1">
    <source>
        <dbReference type="SAM" id="Phobius"/>
    </source>
</evidence>
<organism evidence="2 3">
    <name type="scientific">Zygotorulaspora mrakii</name>
    <name type="common">Zygosaccharomyces mrakii</name>
    <dbReference type="NCBI Taxonomy" id="42260"/>
    <lineage>
        <taxon>Eukaryota</taxon>
        <taxon>Fungi</taxon>
        <taxon>Dikarya</taxon>
        <taxon>Ascomycota</taxon>
        <taxon>Saccharomycotina</taxon>
        <taxon>Saccharomycetes</taxon>
        <taxon>Saccharomycetales</taxon>
        <taxon>Saccharomycetaceae</taxon>
        <taxon>Zygotorulaspora</taxon>
    </lineage>
</organism>
<gene>
    <name evidence="2" type="ORF">HG535_0G01050</name>
</gene>
<evidence type="ECO:0000313" key="3">
    <source>
        <dbReference type="Proteomes" id="UP000509704"/>
    </source>
</evidence>
<protein>
    <submittedName>
        <fullName evidence="2">Uncharacterized protein</fullName>
    </submittedName>
</protein>
<dbReference type="EMBL" id="CP058610">
    <property type="protein sequence ID" value="QLG74221.1"/>
    <property type="molecule type" value="Genomic_DNA"/>
</dbReference>
<dbReference type="KEGG" id="zmk:HG535_0G01050"/>
<evidence type="ECO:0000313" key="2">
    <source>
        <dbReference type="EMBL" id="QLG74221.1"/>
    </source>
</evidence>
<dbReference type="RefSeq" id="XP_037145946.1">
    <property type="nucleotide sequence ID" value="XM_037290051.1"/>
</dbReference>
<name>A0A7H9B6C6_ZYGMR</name>
<sequence>MNGLEVLSDSLEWPHESEIVRKRPKNYTLVYISKVFYNTGSILLTVFLIIKSIILPSLTSNYKQREVLSVSTIVGLRKLISSLQKRLKFTPVSALGFNEQNGTIERSTQTTDDTSDIIHNEMTRWKSLNEALQDATDHLQHFNTALKPSTFMNSFSFQTKLVADQLQQDRSSDQESDLCNKAVTSIRGVKGWFVNGRIA</sequence>
<feature type="transmembrane region" description="Helical" evidence="1">
    <location>
        <begin position="35"/>
        <end position="55"/>
    </location>
</feature>
<keyword evidence="3" id="KW-1185">Reference proteome</keyword>
<proteinExistence type="predicted"/>
<dbReference type="Proteomes" id="UP000509704">
    <property type="component" value="Chromosome 7"/>
</dbReference>
<dbReference type="GeneID" id="59238004"/>
<dbReference type="AlphaFoldDB" id="A0A7H9B6C6"/>
<keyword evidence="1" id="KW-1133">Transmembrane helix</keyword>
<reference evidence="2 3" key="1">
    <citation type="submission" date="2020-07" db="EMBL/GenBank/DDBJ databases">
        <title>The yeast mating-type switching endonuclease HO is a domesticated member of an unorthodox homing genetic element family.</title>
        <authorList>
            <person name="Coughlan A.Y."/>
            <person name="Lombardi L."/>
            <person name="Braun-Galleani S."/>
            <person name="Martos A.R."/>
            <person name="Galeote V."/>
            <person name="Bigey F."/>
            <person name="Dequin S."/>
            <person name="Byrne K.P."/>
            <person name="Wolfe K.H."/>
        </authorList>
    </citation>
    <scope>NUCLEOTIDE SEQUENCE [LARGE SCALE GENOMIC DNA]</scope>
    <source>
        <strain evidence="2 3">NRRL Y-6702</strain>
    </source>
</reference>
<dbReference type="OrthoDB" id="4034942at2759"/>
<keyword evidence="1" id="KW-0812">Transmembrane</keyword>